<dbReference type="EMBL" id="ABDW01000003">
    <property type="protein sequence ID" value="EDT16272.1"/>
    <property type="molecule type" value="Genomic_DNA"/>
</dbReference>
<protein>
    <submittedName>
        <fullName evidence="1">Uncharacterized protein</fullName>
    </submittedName>
</protein>
<comment type="caution">
    <text evidence="1">The sequence shown here is derived from an EMBL/GenBank/DDBJ whole genome shotgun (WGS) entry which is preliminary data.</text>
</comment>
<sequence length="99" mass="11402">MDARRMSLNAIKEGLEKGMYEITGVLETGEIVVAISGDIEKEFKRRILDITFISNSRKIIATKKLISEMGRPAREIMQIYKQCCDLNVKRCPKNNLRIR</sequence>
<proteinExistence type="predicted"/>
<dbReference type="RefSeq" id="WP_003461812.1">
    <property type="nucleotide sequence ID" value="NZ_ABDW01000003.1"/>
</dbReference>
<evidence type="ECO:0000313" key="2">
    <source>
        <dbReference type="Proteomes" id="UP000005337"/>
    </source>
</evidence>
<dbReference type="AlphaFoldDB" id="B1BPP1"/>
<gene>
    <name evidence="1" type="ORF">AC3_2572</name>
</gene>
<reference evidence="1 2" key="1">
    <citation type="submission" date="2007-07" db="EMBL/GenBank/DDBJ databases">
        <title>Annotation of Clostridium perfringens E str. JGS1987.</title>
        <authorList>
            <person name="Paulsen I."/>
            <person name="Sebastian Y."/>
        </authorList>
    </citation>
    <scope>NUCLEOTIDE SEQUENCE [LARGE SCALE GENOMIC DNA]</scope>
    <source>
        <strain evidence="2">E str. JGS1987</strain>
    </source>
</reference>
<name>B1BPP1_CLOPF</name>
<organism evidence="1 2">
    <name type="scientific">Clostridium perfringens E str. JGS1987</name>
    <dbReference type="NCBI Taxonomy" id="451755"/>
    <lineage>
        <taxon>Bacteria</taxon>
        <taxon>Bacillati</taxon>
        <taxon>Bacillota</taxon>
        <taxon>Clostridia</taxon>
        <taxon>Eubacteriales</taxon>
        <taxon>Clostridiaceae</taxon>
        <taxon>Clostridium</taxon>
    </lineage>
</organism>
<evidence type="ECO:0000313" key="1">
    <source>
        <dbReference type="EMBL" id="EDT16272.1"/>
    </source>
</evidence>
<dbReference type="Proteomes" id="UP000005337">
    <property type="component" value="Unassembled WGS sequence"/>
</dbReference>
<accession>B1BPP1</accession>